<proteinExistence type="predicted"/>
<evidence type="ECO:0000256" key="1">
    <source>
        <dbReference type="SAM" id="MobiDB-lite"/>
    </source>
</evidence>
<keyword evidence="3" id="KW-1185">Reference proteome</keyword>
<gene>
    <name evidence="2" type="ORF">BDV29DRAFT_166950</name>
</gene>
<evidence type="ECO:0000313" key="2">
    <source>
        <dbReference type="EMBL" id="KAB8078131.1"/>
    </source>
</evidence>
<feature type="region of interest" description="Disordered" evidence="1">
    <location>
        <begin position="145"/>
        <end position="179"/>
    </location>
</feature>
<name>A0A5N5XBS0_9EURO</name>
<dbReference type="OrthoDB" id="4330117at2759"/>
<reference evidence="2 3" key="1">
    <citation type="submission" date="2019-04" db="EMBL/GenBank/DDBJ databases">
        <title>Friends and foes A comparative genomics study of 23 Aspergillus species from section Flavi.</title>
        <authorList>
            <consortium name="DOE Joint Genome Institute"/>
            <person name="Kjaerbolling I."/>
            <person name="Vesth T."/>
            <person name="Frisvad J.C."/>
            <person name="Nybo J.L."/>
            <person name="Theobald S."/>
            <person name="Kildgaard S."/>
            <person name="Isbrandt T."/>
            <person name="Kuo A."/>
            <person name="Sato A."/>
            <person name="Lyhne E.K."/>
            <person name="Kogle M.E."/>
            <person name="Wiebenga A."/>
            <person name="Kun R.S."/>
            <person name="Lubbers R.J."/>
            <person name="Makela M.R."/>
            <person name="Barry K."/>
            <person name="Chovatia M."/>
            <person name="Clum A."/>
            <person name="Daum C."/>
            <person name="Haridas S."/>
            <person name="He G."/>
            <person name="LaButti K."/>
            <person name="Lipzen A."/>
            <person name="Mondo S."/>
            <person name="Riley R."/>
            <person name="Salamov A."/>
            <person name="Simmons B.A."/>
            <person name="Magnuson J.K."/>
            <person name="Henrissat B."/>
            <person name="Mortensen U.H."/>
            <person name="Larsen T.O."/>
            <person name="Devries R.P."/>
            <person name="Grigoriev I.V."/>
            <person name="Machida M."/>
            <person name="Baker S.E."/>
            <person name="Andersen M.R."/>
        </authorList>
    </citation>
    <scope>NUCLEOTIDE SEQUENCE [LARGE SCALE GENOMIC DNA]</scope>
    <source>
        <strain evidence="2 3">CBS 151.66</strain>
    </source>
</reference>
<sequence>MDIQPTYNTSPMDSGSSGPTSLDNAASSLNTTNNLSVPSPTVQPDLLEFLNFLSESTFGGLVSPNYESATFNLESGSGTIPLISNNATTTICPPSGDTMSGQVGIQQLYSETSGNSSIAPDSQEEHLHCLKELCEINIALFQHPLHTRPTPGQNQTNSQTMPPTTNHPSSADASSTSQPSFNVAQHELGRLLSLTARIKKLVSDNGGNGRQFFRDRSTALLALSCYTRLEVIYPRMLDALRVLQSSGRHLESEPIMPDLSIDGFSLGNCRDVQLGFTMQICQEAQERLRQTIGISIGITGDVHVRPLDR</sequence>
<organism evidence="2 3">
    <name type="scientific">Aspergillus leporis</name>
    <dbReference type="NCBI Taxonomy" id="41062"/>
    <lineage>
        <taxon>Eukaryota</taxon>
        <taxon>Fungi</taxon>
        <taxon>Dikarya</taxon>
        <taxon>Ascomycota</taxon>
        <taxon>Pezizomycotina</taxon>
        <taxon>Eurotiomycetes</taxon>
        <taxon>Eurotiomycetidae</taxon>
        <taxon>Eurotiales</taxon>
        <taxon>Aspergillaceae</taxon>
        <taxon>Aspergillus</taxon>
        <taxon>Aspergillus subgen. Circumdati</taxon>
    </lineage>
</organism>
<dbReference type="Proteomes" id="UP000326565">
    <property type="component" value="Unassembled WGS sequence"/>
</dbReference>
<protein>
    <recommendedName>
        <fullName evidence="4">Aflatoxin regulatory protein domain-containing protein</fullName>
    </recommendedName>
</protein>
<accession>A0A5N5XBS0</accession>
<dbReference type="EMBL" id="ML732161">
    <property type="protein sequence ID" value="KAB8078131.1"/>
    <property type="molecule type" value="Genomic_DNA"/>
</dbReference>
<dbReference type="AlphaFoldDB" id="A0A5N5XBS0"/>
<feature type="compositionally biased region" description="Low complexity" evidence="1">
    <location>
        <begin position="168"/>
        <end position="179"/>
    </location>
</feature>
<feature type="region of interest" description="Disordered" evidence="1">
    <location>
        <begin position="1"/>
        <end position="37"/>
    </location>
</feature>
<evidence type="ECO:0000313" key="3">
    <source>
        <dbReference type="Proteomes" id="UP000326565"/>
    </source>
</evidence>
<evidence type="ECO:0008006" key="4">
    <source>
        <dbReference type="Google" id="ProtNLM"/>
    </source>
</evidence>
<feature type="compositionally biased region" description="Polar residues" evidence="1">
    <location>
        <begin position="150"/>
        <end position="167"/>
    </location>
</feature>